<dbReference type="InterPro" id="IPR001584">
    <property type="entry name" value="Integrase_cat-core"/>
</dbReference>
<dbReference type="InterPro" id="IPR012337">
    <property type="entry name" value="RNaseH-like_sf"/>
</dbReference>
<sequence length="779" mass="89665">MAFARLLAQIIRLKAQFPDYTIKTIRLDNAGEFTSQAFNDYCMSTGITVEHPVAHVHTQNGLAESLIKRLQLIARPLLMRTKLSVSMWGHAILHAATLVRIRPTNYHEFSPLQLTFGQEPNISHLRVFGCAVYVPIAPPQRTKMGPQRRLGIYVGYESPSIIKYLEPMTGDLFKVRFADCHFDESVYPTLGGEHKSLGKEIDWNSSSLSHLDPRTNQCEQEVQRIIYLQNIANQLPDAFTNLPRITKSYIPAVNAPVRVDIPTGQIVKANESRPHLKRGRPIGSKDKNPRKRKGINDQDDHGLKEISQDETQVITHDEEEVRTSQNNEISMNYVSTRKFWNRNNVVIDNIFAYNVAIEIMQQDEDSEPKSVHECRQRNDWPKWKDAIQAELASLEKRESFGPIIRTPEGIKPVGYKWIFVRKRNEKGEVMRYKARLVAQGFSQRPGIDYMETYSPVVDAITFRYLINLAVYEKLEMRLMDVVTAYLYGSLDHNIFMKIPEAFKVPETYKDSRETCSIKLQKSLYGLKQSGRMWYNRLSEYLLKKGYKNDSICPCIFIKRLGSEFVIIAVYVDDLNIIGTRKELLEAVECLKREFEMKDLGKTKFCLGLQIENLSNGILVHQSTYTEKILKRFYMDNSHPLSTPMVVRSLDINTDPFRPQENDEELLGDETPYLSAIGALMYLVNNTRPDICFANIPTTMYEDNAACIAQLKGGYIKGDRTKHISPKFFFTHDLQQNGEIEVQQIRSSDNLADLFTKALPTSTFEKLRYKIGMRRLRDIK</sequence>
<dbReference type="PANTHER" id="PTHR42648:SF25">
    <property type="entry name" value="RNA-DIRECTED DNA POLYMERASE"/>
    <property type="match status" value="1"/>
</dbReference>
<feature type="domain" description="Integrase catalytic" evidence="4">
    <location>
        <begin position="1"/>
        <end position="119"/>
    </location>
</feature>
<keyword evidence="2" id="KW-0378">Hydrolase</keyword>
<evidence type="ECO:0000313" key="5">
    <source>
        <dbReference type="EMBL" id="AAK84483.1"/>
    </source>
</evidence>
<dbReference type="Pfam" id="PF07727">
    <property type="entry name" value="RVT_2"/>
    <property type="match status" value="1"/>
</dbReference>
<feature type="region of interest" description="Disordered" evidence="3">
    <location>
        <begin position="265"/>
        <end position="323"/>
    </location>
</feature>
<dbReference type="SUPFAM" id="SSF53098">
    <property type="entry name" value="Ribonuclease H-like"/>
    <property type="match status" value="1"/>
</dbReference>
<feature type="compositionally biased region" description="Basic and acidic residues" evidence="3">
    <location>
        <begin position="294"/>
        <end position="307"/>
    </location>
</feature>
<dbReference type="GO" id="GO:0015074">
    <property type="term" value="P:DNA integration"/>
    <property type="evidence" value="ECO:0007669"/>
    <property type="project" value="InterPro"/>
</dbReference>
<reference evidence="5" key="2">
    <citation type="journal article" date="2001" name="Plant Physiol.">
        <title>Sequence and analysis of the tomato JOINTLESS locus.</title>
        <authorList>
            <person name="Mao L."/>
            <person name="Begum D."/>
            <person name="Goff S.A."/>
            <person name="Wing R.A."/>
        </authorList>
    </citation>
    <scope>NUCLEOTIDE SEQUENCE</scope>
</reference>
<dbReference type="PROSITE" id="PS50994">
    <property type="entry name" value="INTEGRASE"/>
    <property type="match status" value="1"/>
</dbReference>
<evidence type="ECO:0000256" key="2">
    <source>
        <dbReference type="ARBA" id="ARBA00022801"/>
    </source>
</evidence>
<dbReference type="InterPro" id="IPR043502">
    <property type="entry name" value="DNA/RNA_pol_sf"/>
</dbReference>
<dbReference type="CDD" id="cd09272">
    <property type="entry name" value="RNase_HI_RT_Ty1"/>
    <property type="match status" value="1"/>
</dbReference>
<dbReference type="EMBL" id="AF275345">
    <property type="protein sequence ID" value="AAK84483.1"/>
    <property type="molecule type" value="Genomic_DNA"/>
</dbReference>
<keyword evidence="1" id="KW-0479">Metal-binding</keyword>
<evidence type="ECO:0000256" key="3">
    <source>
        <dbReference type="SAM" id="MobiDB-lite"/>
    </source>
</evidence>
<organism evidence="5">
    <name type="scientific">Solanum lycopersicum</name>
    <name type="common">Tomato</name>
    <name type="synonym">Lycopersicon esculentum</name>
    <dbReference type="NCBI Taxonomy" id="4081"/>
    <lineage>
        <taxon>Eukaryota</taxon>
        <taxon>Viridiplantae</taxon>
        <taxon>Streptophyta</taxon>
        <taxon>Embryophyta</taxon>
        <taxon>Tracheophyta</taxon>
        <taxon>Spermatophyta</taxon>
        <taxon>Magnoliopsida</taxon>
        <taxon>eudicotyledons</taxon>
        <taxon>Gunneridae</taxon>
        <taxon>Pentapetalae</taxon>
        <taxon>asterids</taxon>
        <taxon>lamiids</taxon>
        <taxon>Solanales</taxon>
        <taxon>Solanaceae</taxon>
        <taxon>Solanoideae</taxon>
        <taxon>Solaneae</taxon>
        <taxon>Solanum</taxon>
        <taxon>Solanum subgen. Lycopersicon</taxon>
    </lineage>
</organism>
<evidence type="ECO:0000256" key="1">
    <source>
        <dbReference type="ARBA" id="ARBA00022723"/>
    </source>
</evidence>
<dbReference type="SUPFAM" id="SSF56672">
    <property type="entry name" value="DNA/RNA polymerases"/>
    <property type="match status" value="1"/>
</dbReference>
<protein>
    <submittedName>
        <fullName evidence="5">Putative copia-like polyprotein</fullName>
    </submittedName>
</protein>
<reference evidence="5" key="3">
    <citation type="submission" date="2005-12" db="EMBL/GenBank/DDBJ databases">
        <authorList>
            <person name="Mao L."/>
            <person name="Wing R.A."/>
        </authorList>
    </citation>
    <scope>NUCLEOTIDE SEQUENCE</scope>
</reference>
<dbReference type="InterPro" id="IPR036397">
    <property type="entry name" value="RNaseH_sf"/>
</dbReference>
<dbReference type="PANTHER" id="PTHR42648">
    <property type="entry name" value="TRANSPOSASE, PUTATIVE-RELATED"/>
    <property type="match status" value="1"/>
</dbReference>
<dbReference type="GO" id="GO:0003676">
    <property type="term" value="F:nucleic acid binding"/>
    <property type="evidence" value="ECO:0007669"/>
    <property type="project" value="InterPro"/>
</dbReference>
<accession>Q949J4</accession>
<dbReference type="GO" id="GO:0046872">
    <property type="term" value="F:metal ion binding"/>
    <property type="evidence" value="ECO:0007669"/>
    <property type="project" value="UniProtKB-KW"/>
</dbReference>
<dbReference type="InterPro" id="IPR013103">
    <property type="entry name" value="RVT_2"/>
</dbReference>
<dbReference type="GO" id="GO:0016787">
    <property type="term" value="F:hydrolase activity"/>
    <property type="evidence" value="ECO:0007669"/>
    <property type="project" value="UniProtKB-KW"/>
</dbReference>
<dbReference type="InterPro" id="IPR039537">
    <property type="entry name" value="Retrotran_Ty1/copia-like"/>
</dbReference>
<name>Q949J4_SOLLC</name>
<evidence type="ECO:0000259" key="4">
    <source>
        <dbReference type="PROSITE" id="PS50994"/>
    </source>
</evidence>
<proteinExistence type="predicted"/>
<dbReference type="AlphaFoldDB" id="Q949J4"/>
<reference evidence="5" key="1">
    <citation type="journal article" date="2000" name="Nature">
        <title>JOINTLESS is a MADS-box gene controlling tomato flower abscission zone development.</title>
        <authorList>
            <person name="Mao L."/>
            <person name="Begum D."/>
            <person name="Chuang H.W."/>
            <person name="Budiman M.A."/>
            <person name="Szymkowiak E.J."/>
            <person name="Irish E.E."/>
            <person name="Wing R.A."/>
        </authorList>
    </citation>
    <scope>NUCLEOTIDE SEQUENCE</scope>
</reference>
<dbReference type="Gene3D" id="3.30.420.10">
    <property type="entry name" value="Ribonuclease H-like superfamily/Ribonuclease H"/>
    <property type="match status" value="1"/>
</dbReference>